<evidence type="ECO:0000313" key="12">
    <source>
        <dbReference type="Proteomes" id="UP000070587"/>
    </source>
</evidence>
<evidence type="ECO:0000256" key="8">
    <source>
        <dbReference type="SAM" id="Phobius"/>
    </source>
</evidence>
<evidence type="ECO:0000256" key="3">
    <source>
        <dbReference type="ARBA" id="ARBA00022448"/>
    </source>
</evidence>
<feature type="transmembrane region" description="Helical" evidence="8">
    <location>
        <begin position="293"/>
        <end position="316"/>
    </location>
</feature>
<feature type="transmembrane region" description="Helical" evidence="8">
    <location>
        <begin position="358"/>
        <end position="376"/>
    </location>
</feature>
<feature type="domain" description="ABC transmembrane type-2" evidence="9">
    <location>
        <begin position="157"/>
        <end position="408"/>
    </location>
</feature>
<dbReference type="InterPro" id="IPR051449">
    <property type="entry name" value="ABC-2_transporter_component"/>
</dbReference>
<dbReference type="PANTHER" id="PTHR30294">
    <property type="entry name" value="MEMBRANE COMPONENT OF ABC TRANSPORTER YHHJ-RELATED"/>
    <property type="match status" value="1"/>
</dbReference>
<sequence>MSDFMVILMKELKDMFRDKGIILGLIIVPLVLYPALGQMVQIGMEQAQKETKVVIANFDAGEYANILIKALKVAPNVTVVEIKAKSVDEALRIATSKGYNVLVVIPSNFSECIRENRKAVVEVYGIFTGMSLGMKESVSEGRISAVINVLNEELAKLKLKSNYSNPEAILHPIDVRSYSVLKGRVINLPPSVVSGVIASQAFSIPLVIFIMFTMVSQMAAGTMASEKENKTLETLLTLPVSRTAIVAGKMAGSAILGLIAALAYMFGMSRYFSSLGMNSNIRLEDLGLRITPYGMTLFAIIIFLAITFAISLSMLLGTFAEDTKSAGTLVSTVMMPLLFPTFAFMIVDVETLPTIVRYILYAIPFSHPVIASRAMILGEYSRMYISVAYLTLVSLGTLYVTAWFFRTEKVLTAKIRFKKRAKGS</sequence>
<feature type="transmembrane region" description="Helical" evidence="8">
    <location>
        <begin position="328"/>
        <end position="346"/>
    </location>
</feature>
<evidence type="ECO:0000256" key="5">
    <source>
        <dbReference type="ARBA" id="ARBA00022692"/>
    </source>
</evidence>
<dbReference type="Pfam" id="PF12698">
    <property type="entry name" value="ABC2_membrane_3"/>
    <property type="match status" value="1"/>
</dbReference>
<dbReference type="InterPro" id="IPR013525">
    <property type="entry name" value="ABC2_TM"/>
</dbReference>
<evidence type="ECO:0000256" key="6">
    <source>
        <dbReference type="ARBA" id="ARBA00022989"/>
    </source>
</evidence>
<dbReference type="PANTHER" id="PTHR30294:SF29">
    <property type="entry name" value="MULTIDRUG ABC TRANSPORTER PERMEASE YBHS-RELATED"/>
    <property type="match status" value="1"/>
</dbReference>
<gene>
    <name evidence="11" type="ORF">P8X34_01565</name>
    <name evidence="10" type="ORF">TQ32_09225</name>
</gene>
<evidence type="ECO:0000259" key="9">
    <source>
        <dbReference type="PROSITE" id="PS51012"/>
    </source>
</evidence>
<reference evidence="10 12" key="2">
    <citation type="journal article" date="2016" name="Int. J. Syst. Evol. Microbiol.">
        <title>Pyrococcus kukulkanii sp. nov., a hyperthermophilic, piezophilic archaeon isolated from a deep-sea hydrothermal vent.</title>
        <authorList>
            <person name="Callac N."/>
            <person name="Oger P."/>
            <person name="Lesongeur F."/>
            <person name="Rattray J.E."/>
            <person name="Vannier P."/>
            <person name="Michoud G."/>
            <person name="Beauverger M."/>
            <person name="Gayet N."/>
            <person name="Rouxel O."/>
            <person name="Jebbar M."/>
            <person name="Godfroy A."/>
        </authorList>
    </citation>
    <scope>NUCLEOTIDE SEQUENCE [LARGE SCALE GENOMIC DNA]</scope>
    <source>
        <strain evidence="10 12">NCB100</strain>
    </source>
</reference>
<dbReference type="GO" id="GO:0140359">
    <property type="term" value="F:ABC-type transporter activity"/>
    <property type="evidence" value="ECO:0007669"/>
    <property type="project" value="InterPro"/>
</dbReference>
<dbReference type="RefSeq" id="WP_068323808.1">
    <property type="nucleotide sequence ID" value="NZ_CP010835.1"/>
</dbReference>
<comment type="similarity">
    <text evidence="2">Belongs to the ABC-2 integral membrane protein family.</text>
</comment>
<dbReference type="PROSITE" id="PS51012">
    <property type="entry name" value="ABC_TM2"/>
    <property type="match status" value="1"/>
</dbReference>
<keyword evidence="3" id="KW-0813">Transport</keyword>
<evidence type="ECO:0000313" key="11">
    <source>
        <dbReference type="EMBL" id="MFA4803443.1"/>
    </source>
</evidence>
<evidence type="ECO:0000313" key="13">
    <source>
        <dbReference type="Proteomes" id="UP001571980"/>
    </source>
</evidence>
<dbReference type="PATRIC" id="fig|1609559.3.peg.1914"/>
<evidence type="ECO:0000313" key="10">
    <source>
        <dbReference type="EMBL" id="AMM54645.1"/>
    </source>
</evidence>
<accession>A0A127BBS2</accession>
<dbReference type="GeneID" id="28492017"/>
<feature type="transmembrane region" description="Helical" evidence="8">
    <location>
        <begin position="251"/>
        <end position="273"/>
    </location>
</feature>
<evidence type="ECO:0000256" key="2">
    <source>
        <dbReference type="ARBA" id="ARBA00007783"/>
    </source>
</evidence>
<keyword evidence="4" id="KW-1003">Cell membrane</keyword>
<keyword evidence="7 8" id="KW-0472">Membrane</keyword>
<proteinExistence type="inferred from homology"/>
<comment type="subcellular location">
    <subcellularLocation>
        <location evidence="1">Cell membrane</location>
        <topology evidence="1">Multi-pass membrane protein</topology>
    </subcellularLocation>
</comment>
<evidence type="ECO:0000256" key="4">
    <source>
        <dbReference type="ARBA" id="ARBA00022475"/>
    </source>
</evidence>
<feature type="transmembrane region" description="Helical" evidence="8">
    <location>
        <begin position="192"/>
        <end position="215"/>
    </location>
</feature>
<dbReference type="STRING" id="1609559.TQ32_09225"/>
<dbReference type="GO" id="GO:0005886">
    <property type="term" value="C:plasma membrane"/>
    <property type="evidence" value="ECO:0007669"/>
    <property type="project" value="UniProtKB-SubCell"/>
</dbReference>
<organism evidence="10 12">
    <name type="scientific">Pyrococcus kukulkanii</name>
    <dbReference type="NCBI Taxonomy" id="1609559"/>
    <lineage>
        <taxon>Archaea</taxon>
        <taxon>Methanobacteriati</taxon>
        <taxon>Methanobacteriota</taxon>
        <taxon>Thermococci</taxon>
        <taxon>Thermococcales</taxon>
        <taxon>Thermococcaceae</taxon>
        <taxon>Pyrococcus</taxon>
    </lineage>
</organism>
<protein>
    <submittedName>
        <fullName evidence="10 11">ABC transporter</fullName>
    </submittedName>
</protein>
<dbReference type="Proteomes" id="UP001571980">
    <property type="component" value="Unassembled WGS sequence"/>
</dbReference>
<reference evidence="12" key="1">
    <citation type="submission" date="2015-02" db="EMBL/GenBank/DDBJ databases">
        <title>Pyrococcus kukulkanii sp. nov., a novel hyperthermophilic archaeon isolated from a deep-sea hydrothermal vent at the Guaymas Basin.</title>
        <authorList>
            <person name="Oger P.M."/>
            <person name="Callac N."/>
            <person name="Jebbar M."/>
            <person name="Godfroy A."/>
        </authorList>
    </citation>
    <scope>NUCLEOTIDE SEQUENCE [LARGE SCALE GENOMIC DNA]</scope>
    <source>
        <strain evidence="12">NCB100</strain>
    </source>
</reference>
<dbReference type="KEGG" id="pyc:TQ32_09225"/>
<dbReference type="OrthoDB" id="101939at2157"/>
<reference evidence="11 13" key="3">
    <citation type="submission" date="2023-03" db="EMBL/GenBank/DDBJ databases">
        <title>Speciation in Pyrococcus: adaptation to high temperature as a mechanism.</title>
        <authorList>
            <person name="Gu J."/>
        </authorList>
    </citation>
    <scope>NUCLEOTIDE SEQUENCE [LARGE SCALE GENOMIC DNA]</scope>
    <source>
        <strain evidence="11 13">LMOA34</strain>
    </source>
</reference>
<dbReference type="EMBL" id="CP010835">
    <property type="protein sequence ID" value="AMM54645.1"/>
    <property type="molecule type" value="Genomic_DNA"/>
</dbReference>
<dbReference type="InterPro" id="IPR047817">
    <property type="entry name" value="ABC2_TM_bact-type"/>
</dbReference>
<dbReference type="Gene3D" id="3.40.1710.10">
    <property type="entry name" value="abc type-2 transporter like domain"/>
    <property type="match status" value="1"/>
</dbReference>
<dbReference type="Proteomes" id="UP000070587">
    <property type="component" value="Chromosome"/>
</dbReference>
<dbReference type="EMBL" id="JARRIG010000001">
    <property type="protein sequence ID" value="MFA4803443.1"/>
    <property type="molecule type" value="Genomic_DNA"/>
</dbReference>
<evidence type="ECO:0000256" key="1">
    <source>
        <dbReference type="ARBA" id="ARBA00004651"/>
    </source>
</evidence>
<dbReference type="AlphaFoldDB" id="A0A127BBS2"/>
<evidence type="ECO:0000256" key="7">
    <source>
        <dbReference type="ARBA" id="ARBA00023136"/>
    </source>
</evidence>
<keyword evidence="13" id="KW-1185">Reference proteome</keyword>
<name>A0A127BBS2_9EURY</name>
<feature type="transmembrane region" description="Helical" evidence="8">
    <location>
        <begin position="383"/>
        <end position="405"/>
    </location>
</feature>
<keyword evidence="6 8" id="KW-1133">Transmembrane helix</keyword>
<keyword evidence="5 8" id="KW-0812">Transmembrane</keyword>